<keyword evidence="5" id="KW-0762">Sugar transport</keyword>
<evidence type="ECO:0000259" key="17">
    <source>
        <dbReference type="Pfam" id="PF22461"/>
    </source>
</evidence>
<keyword evidence="11" id="KW-0472">Membrane</keyword>
<keyword evidence="12" id="KW-0564">Palmitate</keyword>
<evidence type="ECO:0000256" key="12">
    <source>
        <dbReference type="ARBA" id="ARBA00023139"/>
    </source>
</evidence>
<evidence type="ECO:0000256" key="7">
    <source>
        <dbReference type="ARBA" id="ARBA00022729"/>
    </source>
</evidence>
<keyword evidence="3" id="KW-0813">Transport</keyword>
<dbReference type="PANTHER" id="PTHR33619:SF3">
    <property type="entry name" value="POLYSACCHARIDE EXPORT PROTEIN GFCE-RELATED"/>
    <property type="match status" value="1"/>
</dbReference>
<dbReference type="EMBL" id="AZHX01000872">
    <property type="protein sequence ID" value="ETX05766.1"/>
    <property type="molecule type" value="Genomic_DNA"/>
</dbReference>
<dbReference type="InterPro" id="IPR049712">
    <property type="entry name" value="Poly_export"/>
</dbReference>
<dbReference type="GO" id="GO:0006811">
    <property type="term" value="P:monoatomic ion transport"/>
    <property type="evidence" value="ECO:0007669"/>
    <property type="project" value="UniProtKB-KW"/>
</dbReference>
<comment type="subcellular location">
    <subcellularLocation>
        <location evidence="1">Cell outer membrane</location>
        <topology evidence="1">Multi-pass membrane protein</topology>
    </subcellularLocation>
</comment>
<name>W4M768_9BACT</name>
<dbReference type="Pfam" id="PF02563">
    <property type="entry name" value="Poly_export"/>
    <property type="match status" value="1"/>
</dbReference>
<evidence type="ECO:0000259" key="16">
    <source>
        <dbReference type="Pfam" id="PF02563"/>
    </source>
</evidence>
<evidence type="ECO:0000256" key="11">
    <source>
        <dbReference type="ARBA" id="ARBA00023136"/>
    </source>
</evidence>
<dbReference type="GO" id="GO:0046930">
    <property type="term" value="C:pore complex"/>
    <property type="evidence" value="ECO:0007669"/>
    <property type="project" value="UniProtKB-KW"/>
</dbReference>
<feature type="signal peptide" evidence="15">
    <location>
        <begin position="1"/>
        <end position="22"/>
    </location>
</feature>
<evidence type="ECO:0000256" key="14">
    <source>
        <dbReference type="ARBA" id="ARBA00023288"/>
    </source>
</evidence>
<dbReference type="PANTHER" id="PTHR33619">
    <property type="entry name" value="POLYSACCHARIDE EXPORT PROTEIN GFCE-RELATED"/>
    <property type="match status" value="1"/>
</dbReference>
<keyword evidence="6" id="KW-0812">Transmembrane</keyword>
<keyword evidence="19" id="KW-1185">Reference proteome</keyword>
<keyword evidence="13" id="KW-0998">Cell outer membrane</keyword>
<dbReference type="GO" id="GO:0015288">
    <property type="term" value="F:porin activity"/>
    <property type="evidence" value="ECO:0007669"/>
    <property type="project" value="UniProtKB-KW"/>
</dbReference>
<accession>W4M768</accession>
<evidence type="ECO:0000313" key="19">
    <source>
        <dbReference type="Proteomes" id="UP000019140"/>
    </source>
</evidence>
<dbReference type="HOGENOM" id="CLU_038343_3_1_7"/>
<dbReference type="InterPro" id="IPR003715">
    <property type="entry name" value="Poly_export_N"/>
</dbReference>
<dbReference type="Proteomes" id="UP000019140">
    <property type="component" value="Unassembled WGS sequence"/>
</dbReference>
<dbReference type="Gene3D" id="3.10.560.10">
    <property type="entry name" value="Outer membrane lipoprotein wza domain like"/>
    <property type="match status" value="1"/>
</dbReference>
<evidence type="ECO:0000256" key="10">
    <source>
        <dbReference type="ARBA" id="ARBA00023114"/>
    </source>
</evidence>
<comment type="similarity">
    <text evidence="2">Belongs to the BexD/CtrA/VexA family.</text>
</comment>
<keyword evidence="7 15" id="KW-0732">Signal</keyword>
<dbReference type="GO" id="GO:0009279">
    <property type="term" value="C:cell outer membrane"/>
    <property type="evidence" value="ECO:0007669"/>
    <property type="project" value="UniProtKB-SubCell"/>
</dbReference>
<evidence type="ECO:0000256" key="4">
    <source>
        <dbReference type="ARBA" id="ARBA00022452"/>
    </source>
</evidence>
<evidence type="ECO:0000256" key="5">
    <source>
        <dbReference type="ARBA" id="ARBA00022597"/>
    </source>
</evidence>
<evidence type="ECO:0000313" key="18">
    <source>
        <dbReference type="EMBL" id="ETX05766.1"/>
    </source>
</evidence>
<keyword evidence="8" id="KW-0625">Polysaccharide transport</keyword>
<gene>
    <name evidence="18" type="ORF">ETSY2_21045</name>
</gene>
<evidence type="ECO:0000256" key="9">
    <source>
        <dbReference type="ARBA" id="ARBA00023065"/>
    </source>
</evidence>
<dbReference type="Pfam" id="PF22461">
    <property type="entry name" value="SLBB_2"/>
    <property type="match status" value="1"/>
</dbReference>
<evidence type="ECO:0000256" key="1">
    <source>
        <dbReference type="ARBA" id="ARBA00004571"/>
    </source>
</evidence>
<evidence type="ECO:0000256" key="6">
    <source>
        <dbReference type="ARBA" id="ARBA00022692"/>
    </source>
</evidence>
<sequence length="236" mass="25743">MWMMRLMMVAALVMGLQMGCTAPRAGAPASPGAVTGAARLDAPPTGDYRIQSGDRLTIRFFNNPEFSQDIRVRPDGKITLPYIDDVRVAGLTSAEVDAAITERFRKVLLRPEITIIVREFASQRVYVGGQVSKPGLIALTGQTTALQAIMSAGGFLDTARANQVLLIRKGRDNRHAGYALDLEHVLKAGQSGEDVRLQPLDVVYVPKTRIAKVNQFVDQYIRRLLPIPGSFGLSVP</sequence>
<reference evidence="18 19" key="1">
    <citation type="journal article" date="2014" name="Nature">
        <title>An environmental bacterial taxon with a large and distinct metabolic repertoire.</title>
        <authorList>
            <person name="Wilson M.C."/>
            <person name="Mori T."/>
            <person name="Ruckert C."/>
            <person name="Uria A.R."/>
            <person name="Helf M.J."/>
            <person name="Takada K."/>
            <person name="Gernert C."/>
            <person name="Steffens U.A."/>
            <person name="Heycke N."/>
            <person name="Schmitt S."/>
            <person name="Rinke C."/>
            <person name="Helfrich E.J."/>
            <person name="Brachmann A.O."/>
            <person name="Gurgui C."/>
            <person name="Wakimoto T."/>
            <person name="Kracht M."/>
            <person name="Crusemann M."/>
            <person name="Hentschel U."/>
            <person name="Abe I."/>
            <person name="Matsunaga S."/>
            <person name="Kalinowski J."/>
            <person name="Takeyama H."/>
            <person name="Piel J."/>
        </authorList>
    </citation>
    <scope>NUCLEOTIDE SEQUENCE [LARGE SCALE GENOMIC DNA]</scope>
    <source>
        <strain evidence="19">TSY2</strain>
    </source>
</reference>
<evidence type="ECO:0000256" key="3">
    <source>
        <dbReference type="ARBA" id="ARBA00022448"/>
    </source>
</evidence>
<dbReference type="AlphaFoldDB" id="W4M768"/>
<feature type="chain" id="PRO_5004846305" evidence="15">
    <location>
        <begin position="23"/>
        <end position="236"/>
    </location>
</feature>
<feature type="domain" description="Polysaccharide export protein N-terminal" evidence="16">
    <location>
        <begin position="43"/>
        <end position="117"/>
    </location>
</feature>
<evidence type="ECO:0000256" key="15">
    <source>
        <dbReference type="SAM" id="SignalP"/>
    </source>
</evidence>
<proteinExistence type="inferred from homology"/>
<evidence type="ECO:0000256" key="13">
    <source>
        <dbReference type="ARBA" id="ARBA00023237"/>
    </source>
</evidence>
<keyword evidence="14" id="KW-0449">Lipoprotein</keyword>
<organism evidence="18 19">
    <name type="scientific">Candidatus Entotheonella gemina</name>
    <dbReference type="NCBI Taxonomy" id="1429439"/>
    <lineage>
        <taxon>Bacteria</taxon>
        <taxon>Pseudomonadati</taxon>
        <taxon>Nitrospinota/Tectimicrobiota group</taxon>
        <taxon>Candidatus Tectimicrobiota</taxon>
        <taxon>Candidatus Entotheonellia</taxon>
        <taxon>Candidatus Entotheonellales</taxon>
        <taxon>Candidatus Entotheonellaceae</taxon>
        <taxon>Candidatus Entotheonella</taxon>
    </lineage>
</organism>
<evidence type="ECO:0000256" key="2">
    <source>
        <dbReference type="ARBA" id="ARBA00009450"/>
    </source>
</evidence>
<keyword evidence="9" id="KW-0406">Ion transport</keyword>
<comment type="caution">
    <text evidence="18">The sequence shown here is derived from an EMBL/GenBank/DDBJ whole genome shotgun (WGS) entry which is preliminary data.</text>
</comment>
<dbReference type="InterPro" id="IPR054765">
    <property type="entry name" value="SLBB_dom"/>
</dbReference>
<feature type="domain" description="SLBB" evidence="17">
    <location>
        <begin position="123"/>
        <end position="205"/>
    </location>
</feature>
<dbReference type="GO" id="GO:0015159">
    <property type="term" value="F:polysaccharide transmembrane transporter activity"/>
    <property type="evidence" value="ECO:0007669"/>
    <property type="project" value="InterPro"/>
</dbReference>
<keyword evidence="10" id="KW-0626">Porin</keyword>
<keyword evidence="4" id="KW-1134">Transmembrane beta strand</keyword>
<protein>
    <submittedName>
        <fullName evidence="18">Uncharacterized protein</fullName>
    </submittedName>
</protein>
<evidence type="ECO:0000256" key="8">
    <source>
        <dbReference type="ARBA" id="ARBA00023047"/>
    </source>
</evidence>